<name>A0A101K5V3_FUSNC</name>
<dbReference type="InterPro" id="IPR003115">
    <property type="entry name" value="ParB_N"/>
</dbReference>
<evidence type="ECO:0000313" key="6">
    <source>
        <dbReference type="EMBL" id="KUL98071.1"/>
    </source>
</evidence>
<keyword evidence="3" id="KW-0808">Transferase</keyword>
<dbReference type="InterPro" id="IPR001091">
    <property type="entry name" value="RM_Methyltransferase"/>
</dbReference>
<evidence type="ECO:0000259" key="5">
    <source>
        <dbReference type="SMART" id="SM00470"/>
    </source>
</evidence>
<dbReference type="InterPro" id="IPR002052">
    <property type="entry name" value="DNA_methylase_N6_adenine_CS"/>
</dbReference>
<dbReference type="SUPFAM" id="SSF110849">
    <property type="entry name" value="ParB/Sulfiredoxin"/>
    <property type="match status" value="1"/>
</dbReference>
<dbReference type="GO" id="GO:0032259">
    <property type="term" value="P:methylation"/>
    <property type="evidence" value="ECO:0007669"/>
    <property type="project" value="UniProtKB-KW"/>
</dbReference>
<gene>
    <name evidence="6" type="ORF">RO03_00585</name>
</gene>
<dbReference type="Pfam" id="PF01555">
    <property type="entry name" value="N6_N4_Mtase"/>
    <property type="match status" value="1"/>
</dbReference>
<dbReference type="EC" id="2.1.1.-" evidence="4"/>
<dbReference type="InterPro" id="IPR002941">
    <property type="entry name" value="DNA_methylase_N4/N6"/>
</dbReference>
<proteinExistence type="inferred from homology"/>
<dbReference type="InterPro" id="IPR029063">
    <property type="entry name" value="SAM-dependent_MTases_sf"/>
</dbReference>
<evidence type="ECO:0000256" key="2">
    <source>
        <dbReference type="ARBA" id="ARBA00022603"/>
    </source>
</evidence>
<dbReference type="GO" id="GO:0008170">
    <property type="term" value="F:N-methyltransferase activity"/>
    <property type="evidence" value="ECO:0007669"/>
    <property type="project" value="InterPro"/>
</dbReference>
<dbReference type="GO" id="GO:0003677">
    <property type="term" value="F:DNA binding"/>
    <property type="evidence" value="ECO:0007669"/>
    <property type="project" value="InterPro"/>
</dbReference>
<dbReference type="PIRSF" id="PIRSF036758">
    <property type="entry name" value="Aden_M_ParB"/>
    <property type="match status" value="1"/>
</dbReference>
<comment type="similarity">
    <text evidence="1 4">Belongs to the N(4)/N(6)-methyltransferase family.</text>
</comment>
<dbReference type="OrthoDB" id="9800801at2"/>
<dbReference type="InterPro" id="IPR015840">
    <property type="entry name" value="DNA_MeTrfase_ParB"/>
</dbReference>
<dbReference type="SMART" id="SM00470">
    <property type="entry name" value="ParB"/>
    <property type="match status" value="1"/>
</dbReference>
<evidence type="ECO:0000256" key="4">
    <source>
        <dbReference type="RuleBase" id="RU362026"/>
    </source>
</evidence>
<dbReference type="Gene3D" id="3.90.1530.10">
    <property type="entry name" value="Conserved hypothetical protein from pyrococcus furiosus pfu- 392566-001, ParB domain"/>
    <property type="match status" value="1"/>
</dbReference>
<dbReference type="SUPFAM" id="SSF53335">
    <property type="entry name" value="S-adenosyl-L-methionine-dependent methyltransferases"/>
    <property type="match status" value="1"/>
</dbReference>
<evidence type="ECO:0000256" key="1">
    <source>
        <dbReference type="ARBA" id="ARBA00006594"/>
    </source>
</evidence>
<feature type="domain" description="ParB-like N-terminal" evidence="5">
    <location>
        <begin position="4"/>
        <end position="90"/>
    </location>
</feature>
<reference evidence="6 7" key="1">
    <citation type="submission" date="2015-10" db="EMBL/GenBank/DDBJ databases">
        <authorList>
            <person name="Gilbert D.G."/>
        </authorList>
    </citation>
    <scope>NUCLEOTIDE SEQUENCE [LARGE SCALE GENOMIC DNA]</scope>
    <source>
        <strain evidence="6 7">ChDC F311</strain>
    </source>
</reference>
<dbReference type="PROSITE" id="PS00092">
    <property type="entry name" value="N6_MTASE"/>
    <property type="match status" value="1"/>
</dbReference>
<accession>A0A101K5V3</accession>
<dbReference type="PRINTS" id="PR00508">
    <property type="entry name" value="S21N4MTFRASE"/>
</dbReference>
<dbReference type="Gene3D" id="3.40.50.150">
    <property type="entry name" value="Vaccinia Virus protein VP39"/>
    <property type="match status" value="1"/>
</dbReference>
<dbReference type="EMBL" id="LMVH01000001">
    <property type="protein sequence ID" value="KUL98071.1"/>
    <property type="molecule type" value="Genomic_DNA"/>
</dbReference>
<keyword evidence="2" id="KW-0489">Methyltransferase</keyword>
<dbReference type="Proteomes" id="UP000054800">
    <property type="component" value="Unassembled WGS sequence"/>
</dbReference>
<comment type="caution">
    <text evidence="6">The sequence shown here is derived from an EMBL/GenBank/DDBJ whole genome shotgun (WGS) entry which is preliminary data.</text>
</comment>
<evidence type="ECO:0000256" key="3">
    <source>
        <dbReference type="ARBA" id="ARBA00022679"/>
    </source>
</evidence>
<dbReference type="AlphaFoldDB" id="A0A101K5V3"/>
<dbReference type="RefSeq" id="WP_059222366.1">
    <property type="nucleotide sequence ID" value="NZ_LMVH01000001.1"/>
</dbReference>
<protein>
    <recommendedName>
        <fullName evidence="4">Methyltransferase</fullName>
        <ecNumber evidence="4">2.1.1.-</ecNumber>
    </recommendedName>
</protein>
<evidence type="ECO:0000313" key="7">
    <source>
        <dbReference type="Proteomes" id="UP000054800"/>
    </source>
</evidence>
<dbReference type="InterPro" id="IPR036086">
    <property type="entry name" value="ParB/Sulfiredoxin_sf"/>
</dbReference>
<organism evidence="6 7">
    <name type="scientific">Fusobacterium nucleatum subsp. nucleatum</name>
    <dbReference type="NCBI Taxonomy" id="76856"/>
    <lineage>
        <taxon>Bacteria</taxon>
        <taxon>Fusobacteriati</taxon>
        <taxon>Fusobacteriota</taxon>
        <taxon>Fusobacteriia</taxon>
        <taxon>Fusobacteriales</taxon>
        <taxon>Fusobacteriaceae</taxon>
        <taxon>Fusobacterium</taxon>
    </lineage>
</organism>
<sequence length="438" mass="50895">MKITKIKLDVLKENPNNPRKSTNNQINLYKNLLDRFGCVFPIIVDANNYVVSDYAKVEAAKILGLTEIECIFIENLTENEIQTIRIGEARAIELGEWDYQKLFEELTKLGENLELTGFNLDEIEALLPGEILDENEIKEIDIPDVEEKYFSKQGDIWLLGKHKLMCGDSTNLEDVKKLVANETMDLMVTDPPYNVNYEATNGNKIKNDNMSSENFYRFLLDFYKNSFEVMRAGAAYYIFHADSETKAFRGALEEAGFKISQCLIWVKNQFVLSRQDYNWRHEPCLYGWKEGAAHYFIKDFTQDTVIEKDLKAIENYSKKELINILKQMLREQESIIRENKPQINDVHPTMKPIKLIARLIHNSSKKDWNILDLFGGSGSTLIAAEQLNRKAFLMEYDPKYADVIVKRYRSLGKSDIILQREGKEYKWEDIKDELISEV</sequence>